<dbReference type="EMBL" id="JRMQ02000046">
    <property type="protein sequence ID" value="TLD98225.1"/>
    <property type="molecule type" value="Genomic_DNA"/>
</dbReference>
<reference evidence="2 3" key="1">
    <citation type="journal article" date="2014" name="Genome Announc.">
        <title>Draft genome sequences of eight enterohepatic helicobacter species isolated from both laboratory and wild rodents.</title>
        <authorList>
            <person name="Sheh A."/>
            <person name="Shen Z."/>
            <person name="Fox J.G."/>
        </authorList>
    </citation>
    <scope>NUCLEOTIDE SEQUENCE [LARGE SCALE GENOMIC DNA]</scope>
    <source>
        <strain evidence="2 3">MIT 01-6451</strain>
    </source>
</reference>
<gene>
    <name evidence="2" type="ORF">LS65_009725</name>
</gene>
<dbReference type="Proteomes" id="UP000029707">
    <property type="component" value="Unassembled WGS sequence"/>
</dbReference>
<keyword evidence="3" id="KW-1185">Reference proteome</keyword>
<feature type="non-terminal residue" evidence="2">
    <location>
        <position position="1"/>
    </location>
</feature>
<organism evidence="2 3">
    <name type="scientific">Helicobacter japonicus</name>
    <dbReference type="NCBI Taxonomy" id="425400"/>
    <lineage>
        <taxon>Bacteria</taxon>
        <taxon>Pseudomonadati</taxon>
        <taxon>Campylobacterota</taxon>
        <taxon>Epsilonproteobacteria</taxon>
        <taxon>Campylobacterales</taxon>
        <taxon>Helicobacteraceae</taxon>
        <taxon>Helicobacter</taxon>
    </lineage>
</organism>
<feature type="compositionally biased region" description="Polar residues" evidence="1">
    <location>
        <begin position="69"/>
        <end position="78"/>
    </location>
</feature>
<proteinExistence type="predicted"/>
<name>A0A4U8TDY6_9HELI</name>
<protein>
    <submittedName>
        <fullName evidence="2">Uncharacterized protein</fullName>
    </submittedName>
</protein>
<evidence type="ECO:0000313" key="3">
    <source>
        <dbReference type="Proteomes" id="UP000029707"/>
    </source>
</evidence>
<evidence type="ECO:0000256" key="1">
    <source>
        <dbReference type="SAM" id="MobiDB-lite"/>
    </source>
</evidence>
<accession>A0A4U8TDY6</accession>
<feature type="non-terminal residue" evidence="2">
    <location>
        <position position="216"/>
    </location>
</feature>
<sequence>EYLEARKSLYKSISQLKQEKQKQELQELQKQQEILEQSLQNLDSKQKESQLKELQREQEKALRDKQRQEQQQARLSKGNTQNLNNTNNNAYITKHSNLILESQDKSIQIIFLDKNISMSHLLHIHNNKIDIFTQDKTYIDIQSLLEDYQDYGITQDILNSPSTQIFFYSALLLGSSEIETNPFLFGELDKDNTIKQDTPSYYFSPKDEENNLGTLL</sequence>
<comment type="caution">
    <text evidence="2">The sequence shown here is derived from an EMBL/GenBank/DDBJ whole genome shotgun (WGS) entry which is preliminary data.</text>
</comment>
<evidence type="ECO:0000313" key="2">
    <source>
        <dbReference type="EMBL" id="TLD98225.1"/>
    </source>
</evidence>
<feature type="region of interest" description="Disordered" evidence="1">
    <location>
        <begin position="45"/>
        <end position="87"/>
    </location>
</feature>
<feature type="compositionally biased region" description="Basic and acidic residues" evidence="1">
    <location>
        <begin position="45"/>
        <end position="68"/>
    </location>
</feature>
<dbReference type="AlphaFoldDB" id="A0A4U8TDY6"/>